<comment type="caution">
    <text evidence="1">The sequence shown here is derived from an EMBL/GenBank/DDBJ whole genome shotgun (WGS) entry which is preliminary data.</text>
</comment>
<protein>
    <submittedName>
        <fullName evidence="1">Uncharacterized protein</fullName>
    </submittedName>
</protein>
<reference evidence="1 2" key="1">
    <citation type="journal article" date="2016" name="Front. Microbiol.">
        <title>Genomic Resource of Rice Seed Associated Bacteria.</title>
        <authorList>
            <person name="Midha S."/>
            <person name="Bansal K."/>
            <person name="Sharma S."/>
            <person name="Kumar N."/>
            <person name="Patil P.P."/>
            <person name="Chaudhry V."/>
            <person name="Patil P.B."/>
        </authorList>
    </citation>
    <scope>NUCLEOTIDE SEQUENCE [LARGE SCALE GENOMIC DNA]</scope>
    <source>
        <strain evidence="1 2">RSA13</strain>
    </source>
</reference>
<dbReference type="EMBL" id="LDSI01000018">
    <property type="protein sequence ID" value="KTS96693.1"/>
    <property type="molecule type" value="Genomic_DNA"/>
</dbReference>
<evidence type="ECO:0000313" key="1">
    <source>
        <dbReference type="EMBL" id="KTS96693.1"/>
    </source>
</evidence>
<name>A0AB34VEG0_9GAMM</name>
<sequence>MVYHFFGFVYFTIRLIMAGYLSDFQCTVFKIIYHDINLLFLKHVKKGKRMNANLIFSMM</sequence>
<dbReference type="AlphaFoldDB" id="A0AB34VEG0"/>
<accession>A0AB34VEG0</accession>
<organism evidence="1 2">
    <name type="scientific">Pantoea stewartii</name>
    <dbReference type="NCBI Taxonomy" id="66269"/>
    <lineage>
        <taxon>Bacteria</taxon>
        <taxon>Pseudomonadati</taxon>
        <taxon>Pseudomonadota</taxon>
        <taxon>Gammaproteobacteria</taxon>
        <taxon>Enterobacterales</taxon>
        <taxon>Erwiniaceae</taxon>
        <taxon>Pantoea</taxon>
    </lineage>
</organism>
<gene>
    <name evidence="1" type="ORF">RSA13_13805</name>
</gene>
<evidence type="ECO:0000313" key="2">
    <source>
        <dbReference type="Proteomes" id="UP000072520"/>
    </source>
</evidence>
<dbReference type="Proteomes" id="UP000072520">
    <property type="component" value="Unassembled WGS sequence"/>
</dbReference>
<proteinExistence type="predicted"/>